<protein>
    <submittedName>
        <fullName evidence="1">Uncharacterized protein</fullName>
    </submittedName>
</protein>
<dbReference type="Proteomes" id="UP000828048">
    <property type="component" value="Chromosome 11"/>
</dbReference>
<evidence type="ECO:0000313" key="2">
    <source>
        <dbReference type="Proteomes" id="UP000828048"/>
    </source>
</evidence>
<gene>
    <name evidence="1" type="ORF">Vadar_030395</name>
</gene>
<reference evidence="1 2" key="1">
    <citation type="journal article" date="2021" name="Hortic Res">
        <title>High-quality reference genome and annotation aids understanding of berry development for evergreen blueberry (Vaccinium darrowii).</title>
        <authorList>
            <person name="Yu J."/>
            <person name="Hulse-Kemp A.M."/>
            <person name="Babiker E."/>
            <person name="Staton M."/>
        </authorList>
    </citation>
    <scope>NUCLEOTIDE SEQUENCE [LARGE SCALE GENOMIC DNA]</scope>
    <source>
        <strain evidence="2">cv. NJ 8807/NJ 8810</strain>
        <tissue evidence="1">Young leaf</tissue>
    </source>
</reference>
<dbReference type="EMBL" id="CM037161">
    <property type="protein sequence ID" value="KAH7855902.1"/>
    <property type="molecule type" value="Genomic_DNA"/>
</dbReference>
<name>A0ACB7YR53_9ERIC</name>
<organism evidence="1 2">
    <name type="scientific">Vaccinium darrowii</name>
    <dbReference type="NCBI Taxonomy" id="229202"/>
    <lineage>
        <taxon>Eukaryota</taxon>
        <taxon>Viridiplantae</taxon>
        <taxon>Streptophyta</taxon>
        <taxon>Embryophyta</taxon>
        <taxon>Tracheophyta</taxon>
        <taxon>Spermatophyta</taxon>
        <taxon>Magnoliopsida</taxon>
        <taxon>eudicotyledons</taxon>
        <taxon>Gunneridae</taxon>
        <taxon>Pentapetalae</taxon>
        <taxon>asterids</taxon>
        <taxon>Ericales</taxon>
        <taxon>Ericaceae</taxon>
        <taxon>Vaccinioideae</taxon>
        <taxon>Vaccinieae</taxon>
        <taxon>Vaccinium</taxon>
    </lineage>
</organism>
<proteinExistence type="predicted"/>
<evidence type="ECO:0000313" key="1">
    <source>
        <dbReference type="EMBL" id="KAH7855902.1"/>
    </source>
</evidence>
<comment type="caution">
    <text evidence="1">The sequence shown here is derived from an EMBL/GenBank/DDBJ whole genome shotgun (WGS) entry which is preliminary data.</text>
</comment>
<accession>A0ACB7YR53</accession>
<sequence length="493" mass="56109">MFRLCKKLKGCKEELKVWHRLKFGDLRLKIGAAKDQLAEIQKEQELGPNPSLNATEQHLISSLEDLWQKETMFWHQRSCINWLKLGDRNSRFFHLTTIQRWQRNQIVRLKDSFGAWQLDEKIIGSIIKDHFQNLYAPPTSRDFGDILSLVDPIITSSMNTSLIKPVSPDEVRTAAFQMGSLKAPGSDGFPEFIDKSNHSWDESKLRGCVSADEVKAITQIPISLTNSPDCIIWPHSYSGQYSVKSGYFQLVESVVKEKPSPPSSSYSCPKKMWIELWSIPTAPKASKGRLSEAQARKVFQQLIGGVSYCHNKGVYHRDLKLENILVDAKGNIKISDFGLSAPNYVAPEILSNRGYDGATSDTWSCGGILFVILTGYLPFDDRNLAVLYQKIFKGDAQMPKWLFPRAQDLIKRILDLNPATRIKMAEIKTHDWFKKDCSPANPDDDEETVRIDESLRKHEAEPTEAEQNAELPTLNQRVSADWNVFVPRSLWLL</sequence>
<keyword evidence="2" id="KW-1185">Reference proteome</keyword>